<dbReference type="AlphaFoldDB" id="A0A975TZD5"/>
<comment type="similarity">
    <text evidence="8">Belongs to the binding-protein-dependent transport system permease family.</text>
</comment>
<dbReference type="GO" id="GO:0015031">
    <property type="term" value="P:protein transport"/>
    <property type="evidence" value="ECO:0007669"/>
    <property type="project" value="UniProtKB-KW"/>
</dbReference>
<evidence type="ECO:0000256" key="5">
    <source>
        <dbReference type="ARBA" id="ARBA00022927"/>
    </source>
</evidence>
<feature type="domain" description="ABC transmembrane type-1" evidence="9">
    <location>
        <begin position="63"/>
        <end position="252"/>
    </location>
</feature>
<keyword evidence="2 8" id="KW-0813">Transport</keyword>
<dbReference type="PANTHER" id="PTHR43386:SF1">
    <property type="entry name" value="D,D-DIPEPTIDE TRANSPORT SYSTEM PERMEASE PROTEIN DDPC-RELATED"/>
    <property type="match status" value="1"/>
</dbReference>
<evidence type="ECO:0000259" key="9">
    <source>
        <dbReference type="PROSITE" id="PS50928"/>
    </source>
</evidence>
<keyword evidence="4" id="KW-0571">Peptide transport</keyword>
<dbReference type="CDD" id="cd06261">
    <property type="entry name" value="TM_PBP2"/>
    <property type="match status" value="1"/>
</dbReference>
<keyword evidence="3 8" id="KW-0812">Transmembrane</keyword>
<evidence type="ECO:0000313" key="11">
    <source>
        <dbReference type="Proteomes" id="UP000694001"/>
    </source>
</evidence>
<protein>
    <submittedName>
        <fullName evidence="10">ABC transporter permease</fullName>
    </submittedName>
</protein>
<organism evidence="10 11">
    <name type="scientific">Elioraea tepida</name>
    <dbReference type="NCBI Taxonomy" id="2843330"/>
    <lineage>
        <taxon>Bacteria</taxon>
        <taxon>Pseudomonadati</taxon>
        <taxon>Pseudomonadota</taxon>
        <taxon>Alphaproteobacteria</taxon>
        <taxon>Acetobacterales</taxon>
        <taxon>Elioraeaceae</taxon>
        <taxon>Elioraea</taxon>
    </lineage>
</organism>
<dbReference type="GO" id="GO:0005886">
    <property type="term" value="C:plasma membrane"/>
    <property type="evidence" value="ECO:0007669"/>
    <property type="project" value="UniProtKB-SubCell"/>
</dbReference>
<evidence type="ECO:0000256" key="2">
    <source>
        <dbReference type="ARBA" id="ARBA00022448"/>
    </source>
</evidence>
<keyword evidence="5" id="KW-0653">Protein transport</keyword>
<dbReference type="GO" id="GO:0071916">
    <property type="term" value="F:dipeptide transmembrane transporter activity"/>
    <property type="evidence" value="ECO:0007669"/>
    <property type="project" value="TreeGrafter"/>
</dbReference>
<accession>A0A975TZD5</accession>
<sequence length="256" mass="26337">MSRALGLVLLGAVTLFGLAGPVVIAADPAAQDLSAILHPPSPQHPLGTDHLGRDLAARLAHGTRLSLGLAILSVLSAAVPGVLLGLAAAASGGLVDRALASLADATMALPGLLLVLLVAGLAPGKVWPLWLGLSAALWVQYFRLTRATAAVLLASPEVEASRLLGFGPAYILRRHLWPRLAPPLAALAAFGVAGAVMAIGALGFIGIGLRPPMAEWGLMMTELLPHYHDAPWALAWPSALLFLTVLGLQLLAGARR</sequence>
<dbReference type="EMBL" id="CP076448">
    <property type="protein sequence ID" value="QXM23360.1"/>
    <property type="molecule type" value="Genomic_DNA"/>
</dbReference>
<dbReference type="InterPro" id="IPR000515">
    <property type="entry name" value="MetI-like"/>
</dbReference>
<dbReference type="KEGG" id="elio:KO353_08340"/>
<keyword evidence="7 8" id="KW-0472">Membrane</keyword>
<feature type="transmembrane region" description="Helical" evidence="8">
    <location>
        <begin position="67"/>
        <end position="90"/>
    </location>
</feature>
<comment type="subcellular location">
    <subcellularLocation>
        <location evidence="1 8">Cell membrane</location>
        <topology evidence="1 8">Multi-pass membrane protein</topology>
    </subcellularLocation>
</comment>
<evidence type="ECO:0000256" key="8">
    <source>
        <dbReference type="RuleBase" id="RU363032"/>
    </source>
</evidence>
<dbReference type="PROSITE" id="PS50928">
    <property type="entry name" value="ABC_TM1"/>
    <property type="match status" value="1"/>
</dbReference>
<dbReference type="InterPro" id="IPR050366">
    <property type="entry name" value="BP-dependent_transpt_permease"/>
</dbReference>
<feature type="transmembrane region" description="Helical" evidence="8">
    <location>
        <begin position="102"/>
        <end position="121"/>
    </location>
</feature>
<reference evidence="10" key="1">
    <citation type="submission" date="2021-06" db="EMBL/GenBank/DDBJ databases">
        <title>Elioraea tepida, sp. nov., a moderately thermophilic aerobic anoxygenic phototrophic bacterium isolated from an alkaline siliceous hot spring mat community in Yellowstone National Park, WY, USA.</title>
        <authorList>
            <person name="Saini M.K."/>
            <person name="Yoshida S."/>
            <person name="Sebastian A."/>
            <person name="Hirose S."/>
            <person name="Hara E."/>
            <person name="Tamaki H."/>
            <person name="Soulier N.T."/>
            <person name="Albert I."/>
            <person name="Hanada S."/>
            <person name="Bryant D.A."/>
            <person name="Tank M."/>
        </authorList>
    </citation>
    <scope>NUCLEOTIDE SEQUENCE</scope>
    <source>
        <strain evidence="10">MS-P2</strain>
    </source>
</reference>
<gene>
    <name evidence="10" type="ORF">KO353_08340</name>
</gene>
<evidence type="ECO:0000256" key="3">
    <source>
        <dbReference type="ARBA" id="ARBA00022692"/>
    </source>
</evidence>
<dbReference type="RefSeq" id="WP_218284220.1">
    <property type="nucleotide sequence ID" value="NZ_CP076448.1"/>
</dbReference>
<evidence type="ECO:0000256" key="7">
    <source>
        <dbReference type="ARBA" id="ARBA00023136"/>
    </source>
</evidence>
<dbReference type="Pfam" id="PF00528">
    <property type="entry name" value="BPD_transp_1"/>
    <property type="match status" value="1"/>
</dbReference>
<name>A0A975TZD5_9PROT</name>
<dbReference type="Proteomes" id="UP000694001">
    <property type="component" value="Chromosome"/>
</dbReference>
<evidence type="ECO:0000256" key="1">
    <source>
        <dbReference type="ARBA" id="ARBA00004651"/>
    </source>
</evidence>
<dbReference type="PANTHER" id="PTHR43386">
    <property type="entry name" value="OLIGOPEPTIDE TRANSPORT SYSTEM PERMEASE PROTEIN APPC"/>
    <property type="match status" value="1"/>
</dbReference>
<evidence type="ECO:0000313" key="10">
    <source>
        <dbReference type="EMBL" id="QXM23360.1"/>
    </source>
</evidence>
<evidence type="ECO:0000256" key="4">
    <source>
        <dbReference type="ARBA" id="ARBA00022856"/>
    </source>
</evidence>
<keyword evidence="11" id="KW-1185">Reference proteome</keyword>
<feature type="transmembrane region" description="Helical" evidence="8">
    <location>
        <begin position="184"/>
        <end position="210"/>
    </location>
</feature>
<proteinExistence type="inferred from homology"/>
<keyword evidence="6 8" id="KW-1133">Transmembrane helix</keyword>
<feature type="transmembrane region" description="Helical" evidence="8">
    <location>
        <begin position="230"/>
        <end position="252"/>
    </location>
</feature>
<evidence type="ECO:0000256" key="6">
    <source>
        <dbReference type="ARBA" id="ARBA00022989"/>
    </source>
</evidence>